<evidence type="ECO:0000256" key="1">
    <source>
        <dbReference type="SAM" id="SignalP"/>
    </source>
</evidence>
<reference evidence="3 4" key="1">
    <citation type="journal article" date="2020" name="Nat. Food">
        <title>A phased Vanilla planifolia genome enables genetic improvement of flavour and production.</title>
        <authorList>
            <person name="Hasing T."/>
            <person name="Tang H."/>
            <person name="Brym M."/>
            <person name="Khazi F."/>
            <person name="Huang T."/>
            <person name="Chambers A.H."/>
        </authorList>
    </citation>
    <scope>NUCLEOTIDE SEQUENCE [LARGE SCALE GENOMIC DNA]</scope>
    <source>
        <tissue evidence="3">Leaf</tissue>
    </source>
</reference>
<evidence type="ECO:0000313" key="4">
    <source>
        <dbReference type="Proteomes" id="UP000639772"/>
    </source>
</evidence>
<organism evidence="3 4">
    <name type="scientific">Vanilla planifolia</name>
    <name type="common">Vanilla</name>
    <dbReference type="NCBI Taxonomy" id="51239"/>
    <lineage>
        <taxon>Eukaryota</taxon>
        <taxon>Viridiplantae</taxon>
        <taxon>Streptophyta</taxon>
        <taxon>Embryophyta</taxon>
        <taxon>Tracheophyta</taxon>
        <taxon>Spermatophyta</taxon>
        <taxon>Magnoliopsida</taxon>
        <taxon>Liliopsida</taxon>
        <taxon>Asparagales</taxon>
        <taxon>Orchidaceae</taxon>
        <taxon>Vanilloideae</taxon>
        <taxon>Vanilleae</taxon>
        <taxon>Vanilla</taxon>
    </lineage>
</organism>
<dbReference type="PANTHER" id="PTHR33286:SF1">
    <property type="entry name" value="OS01G0800600 PROTEIN"/>
    <property type="match status" value="1"/>
</dbReference>
<accession>A0A835S2J9</accession>
<keyword evidence="1" id="KW-0732">Signal</keyword>
<name>A0A835S2J9_VANPL</name>
<feature type="signal peptide" evidence="1">
    <location>
        <begin position="1"/>
        <end position="26"/>
    </location>
</feature>
<dbReference type="EMBL" id="JADCNM010000001">
    <property type="protein sequence ID" value="KAG0503120.1"/>
    <property type="molecule type" value="Genomic_DNA"/>
</dbReference>
<dbReference type="PANTHER" id="PTHR33286">
    <property type="entry name" value="BIFUNCTIONAL INHIBITOR/LIPID-TRANSFER PROTEIN/SEED STORAGE 2S ALBUMIN SUPERFAMILY PROTEIN"/>
    <property type="match status" value="1"/>
</dbReference>
<comment type="caution">
    <text evidence="3">The sequence shown here is derived from an EMBL/GenBank/DDBJ whole genome shotgun (WGS) entry which is preliminary data.</text>
</comment>
<proteinExistence type="predicted"/>
<protein>
    <recommendedName>
        <fullName evidence="2">Bifunctional inhibitor/plant lipid transfer protein/seed storage helical domain-containing protein</fullName>
    </recommendedName>
</protein>
<gene>
    <name evidence="3" type="ORF">HPP92_003192</name>
</gene>
<dbReference type="OrthoDB" id="678486at2759"/>
<dbReference type="Gene3D" id="1.10.110.10">
    <property type="entry name" value="Plant lipid-transfer and hydrophobic proteins"/>
    <property type="match status" value="1"/>
</dbReference>
<dbReference type="Proteomes" id="UP000639772">
    <property type="component" value="Chromosome 1"/>
</dbReference>
<dbReference type="Pfam" id="PF14368">
    <property type="entry name" value="LTP_2"/>
    <property type="match status" value="1"/>
</dbReference>
<dbReference type="CDD" id="cd04660">
    <property type="entry name" value="nsLTP_like"/>
    <property type="match status" value="1"/>
</dbReference>
<sequence length="131" mass="13668">MASTALASNIPYVLLLLFSLATQAYLLPLGGPSPADVGDACGGLFSNLLAECESYVLKNGPKAVNPSPVCCAAVKAIDRTCFCSHVTSELLKLVDIHKVVDVARICNKPLSPGKCGNVTIPSSTSPRVFAY</sequence>
<dbReference type="AlphaFoldDB" id="A0A835S2J9"/>
<feature type="chain" id="PRO_5032271026" description="Bifunctional inhibitor/plant lipid transfer protein/seed storage helical domain-containing protein" evidence="1">
    <location>
        <begin position="27"/>
        <end position="131"/>
    </location>
</feature>
<evidence type="ECO:0000259" key="2">
    <source>
        <dbReference type="Pfam" id="PF14368"/>
    </source>
</evidence>
<feature type="domain" description="Bifunctional inhibitor/plant lipid transfer protein/seed storage helical" evidence="2">
    <location>
        <begin position="32"/>
        <end position="115"/>
    </location>
</feature>
<dbReference type="InterPro" id="IPR044741">
    <property type="entry name" value="NsLTP-like"/>
</dbReference>
<dbReference type="SUPFAM" id="SSF47699">
    <property type="entry name" value="Bifunctional inhibitor/lipid-transfer protein/seed storage 2S albumin"/>
    <property type="match status" value="1"/>
</dbReference>
<dbReference type="InterPro" id="IPR036312">
    <property type="entry name" value="Bifun_inhib/LTP/seed_sf"/>
</dbReference>
<dbReference type="InterPro" id="IPR016140">
    <property type="entry name" value="Bifunc_inhib/LTP/seed_store"/>
</dbReference>
<evidence type="ECO:0000313" key="3">
    <source>
        <dbReference type="EMBL" id="KAG0503120.1"/>
    </source>
</evidence>